<keyword evidence="2 5" id="KW-0238">DNA-binding</keyword>
<dbReference type="PANTHER" id="PTHR30146:SF109">
    <property type="entry name" value="HTH-TYPE TRANSCRIPTIONAL REGULATOR GALS"/>
    <property type="match status" value="1"/>
</dbReference>
<reference evidence="6" key="1">
    <citation type="journal article" date="2019" name="Int. J. Syst. Evol. Microbiol.">
        <title>The Global Catalogue of Microorganisms (GCM) 10K type strain sequencing project: providing services to taxonomists for standard genome sequencing and annotation.</title>
        <authorList>
            <consortium name="The Broad Institute Genomics Platform"/>
            <consortium name="The Broad Institute Genome Sequencing Center for Infectious Disease"/>
            <person name="Wu L."/>
            <person name="Ma J."/>
        </authorList>
    </citation>
    <scope>NUCLEOTIDE SEQUENCE [LARGE SCALE GENOMIC DNA]</scope>
    <source>
        <strain evidence="6">JCM 16949</strain>
    </source>
</reference>
<organism evidence="5 6">
    <name type="scientific">Leifsonella bigeumensis</name>
    <dbReference type="NCBI Taxonomy" id="433643"/>
    <lineage>
        <taxon>Bacteria</taxon>
        <taxon>Bacillati</taxon>
        <taxon>Actinomycetota</taxon>
        <taxon>Actinomycetes</taxon>
        <taxon>Micrococcales</taxon>
        <taxon>Microbacteriaceae</taxon>
        <taxon>Leifsonella</taxon>
    </lineage>
</organism>
<dbReference type="SMART" id="SM00354">
    <property type="entry name" value="HTH_LACI"/>
    <property type="match status" value="1"/>
</dbReference>
<comment type="caution">
    <text evidence="5">The sequence shown here is derived from an EMBL/GenBank/DDBJ whole genome shotgun (WGS) entry which is preliminary data.</text>
</comment>
<dbReference type="InterPro" id="IPR028082">
    <property type="entry name" value="Peripla_BP_I"/>
</dbReference>
<dbReference type="InterPro" id="IPR000843">
    <property type="entry name" value="HTH_LacI"/>
</dbReference>
<dbReference type="PANTHER" id="PTHR30146">
    <property type="entry name" value="LACI-RELATED TRANSCRIPTIONAL REPRESSOR"/>
    <property type="match status" value="1"/>
</dbReference>
<dbReference type="RefSeq" id="WP_344753947.1">
    <property type="nucleotide sequence ID" value="NZ_BAABAE010000002.1"/>
</dbReference>
<dbReference type="SUPFAM" id="SSF53822">
    <property type="entry name" value="Periplasmic binding protein-like I"/>
    <property type="match status" value="1"/>
</dbReference>
<sequence length="369" mass="39491">MIGEGADARDGIRTALRSPVSLITAKDVAREAGVHPSTVSRSLDPEQMARVKTETRLRVQEAAGRLGYRPDLTASSLRRQRTMTIGVLIPSFGNPIYGDLIHGINAELEPHGYQGLMIETPDGSDRLSPALETLRGRRVDGIICATSRSEDRQVLRDLVDSGMPVVLTLRWLAGLAIARVVNDDRLGGFLAGQHLVSLGHRRMLEIPGSEDIETFADRSRGFRDGLAAAALTPIRHGERTTTPDVSEGRRVMANLLASGVMDGVTAVFAQNDLLGIGAIEALRSAGLQCPEDVSVMGFNDSPLVDHLDPALSTIAMPMVEMGMRAGREILRAVNGQDTEHDVVTVRPTLVPRASTSAPAQAARPAAPAD</sequence>
<proteinExistence type="predicted"/>
<keyword evidence="3" id="KW-0804">Transcription</keyword>
<dbReference type="Pfam" id="PF00356">
    <property type="entry name" value="LacI"/>
    <property type="match status" value="1"/>
</dbReference>
<feature type="domain" description="HTH lacI-type" evidence="4">
    <location>
        <begin position="23"/>
        <end position="79"/>
    </location>
</feature>
<evidence type="ECO:0000256" key="1">
    <source>
        <dbReference type="ARBA" id="ARBA00023015"/>
    </source>
</evidence>
<evidence type="ECO:0000256" key="3">
    <source>
        <dbReference type="ARBA" id="ARBA00023163"/>
    </source>
</evidence>
<dbReference type="InterPro" id="IPR010982">
    <property type="entry name" value="Lambda_DNA-bd_dom_sf"/>
</dbReference>
<dbReference type="CDD" id="cd06267">
    <property type="entry name" value="PBP1_LacI_sugar_binding-like"/>
    <property type="match status" value="1"/>
</dbReference>
<dbReference type="PROSITE" id="PS50932">
    <property type="entry name" value="HTH_LACI_2"/>
    <property type="match status" value="1"/>
</dbReference>
<dbReference type="GO" id="GO:0003677">
    <property type="term" value="F:DNA binding"/>
    <property type="evidence" value="ECO:0007669"/>
    <property type="project" value="UniProtKB-KW"/>
</dbReference>
<evidence type="ECO:0000256" key="2">
    <source>
        <dbReference type="ARBA" id="ARBA00023125"/>
    </source>
</evidence>
<dbReference type="SUPFAM" id="SSF47413">
    <property type="entry name" value="lambda repressor-like DNA-binding domains"/>
    <property type="match status" value="1"/>
</dbReference>
<dbReference type="Gene3D" id="1.10.260.40">
    <property type="entry name" value="lambda repressor-like DNA-binding domains"/>
    <property type="match status" value="1"/>
</dbReference>
<dbReference type="Proteomes" id="UP001501004">
    <property type="component" value="Unassembled WGS sequence"/>
</dbReference>
<accession>A0ABP7F9S0</accession>
<dbReference type="InterPro" id="IPR046335">
    <property type="entry name" value="LacI/GalR-like_sensor"/>
</dbReference>
<keyword evidence="6" id="KW-1185">Reference proteome</keyword>
<gene>
    <name evidence="5" type="ORF">GCM10022239_07990</name>
</gene>
<protein>
    <submittedName>
        <fullName evidence="5">LacI family DNA-binding transcriptional regulator</fullName>
    </submittedName>
</protein>
<dbReference type="Pfam" id="PF13377">
    <property type="entry name" value="Peripla_BP_3"/>
    <property type="match status" value="1"/>
</dbReference>
<dbReference type="EMBL" id="BAABAE010000002">
    <property type="protein sequence ID" value="GAA3734281.1"/>
    <property type="molecule type" value="Genomic_DNA"/>
</dbReference>
<dbReference type="Gene3D" id="3.40.50.2300">
    <property type="match status" value="2"/>
</dbReference>
<evidence type="ECO:0000313" key="6">
    <source>
        <dbReference type="Proteomes" id="UP001501004"/>
    </source>
</evidence>
<name>A0ABP7F9S0_9MICO</name>
<evidence type="ECO:0000259" key="4">
    <source>
        <dbReference type="PROSITE" id="PS50932"/>
    </source>
</evidence>
<dbReference type="CDD" id="cd01392">
    <property type="entry name" value="HTH_LacI"/>
    <property type="match status" value="1"/>
</dbReference>
<keyword evidence="1" id="KW-0805">Transcription regulation</keyword>
<evidence type="ECO:0000313" key="5">
    <source>
        <dbReference type="EMBL" id="GAA3734281.1"/>
    </source>
</evidence>